<evidence type="ECO:0000256" key="4">
    <source>
        <dbReference type="ARBA" id="ARBA00022505"/>
    </source>
</evidence>
<evidence type="ECO:0000256" key="3">
    <source>
        <dbReference type="ARBA" id="ARBA00010763"/>
    </source>
</evidence>
<comment type="pathway">
    <text evidence="2 7">Cofactor biosynthesis; molybdopterin biosynthesis.</text>
</comment>
<comment type="caution">
    <text evidence="9">The sequence shown here is derived from an EMBL/GenBank/DDBJ whole genome shotgun (WGS) entry which is preliminary data.</text>
</comment>
<reference evidence="9 10" key="1">
    <citation type="submission" date="2020-07" db="EMBL/GenBank/DDBJ databases">
        <title>Sequencing the genomes of 1000 actinobacteria strains.</title>
        <authorList>
            <person name="Klenk H.-P."/>
        </authorList>
    </citation>
    <scope>NUCLEOTIDE SEQUENCE [LARGE SCALE GENOMIC DNA]</scope>
    <source>
        <strain evidence="9 10">DSM 43814</strain>
    </source>
</reference>
<keyword evidence="7 9" id="KW-0808">Transferase</keyword>
<accession>A0ABX2RHL0</accession>
<name>A0ABX2RHL0_9ACTN</name>
<dbReference type="GO" id="GO:0061599">
    <property type="term" value="F:molybdopterin molybdotransferase activity"/>
    <property type="evidence" value="ECO:0007669"/>
    <property type="project" value="UniProtKB-EC"/>
</dbReference>
<dbReference type="SUPFAM" id="SSF63882">
    <property type="entry name" value="MoeA N-terminal region -like"/>
    <property type="match status" value="1"/>
</dbReference>
<evidence type="ECO:0000256" key="6">
    <source>
        <dbReference type="ARBA" id="ARBA00047317"/>
    </source>
</evidence>
<evidence type="ECO:0000256" key="1">
    <source>
        <dbReference type="ARBA" id="ARBA00002901"/>
    </source>
</evidence>
<gene>
    <name evidence="9" type="ORF">HDA35_001829</name>
</gene>
<keyword evidence="5 7" id="KW-0501">Molybdenum cofactor biosynthesis</keyword>
<comment type="cofactor">
    <cofactor evidence="7">
        <name>Mg(2+)</name>
        <dbReference type="ChEBI" id="CHEBI:18420"/>
    </cofactor>
</comment>
<protein>
    <recommendedName>
        <fullName evidence="7">Molybdopterin molybdenumtransferase</fullName>
        <ecNumber evidence="7">2.10.1.1</ecNumber>
    </recommendedName>
</protein>
<dbReference type="Proteomes" id="UP000631553">
    <property type="component" value="Unassembled WGS sequence"/>
</dbReference>
<dbReference type="InterPro" id="IPR005110">
    <property type="entry name" value="MoeA_linker/N"/>
</dbReference>
<dbReference type="Gene3D" id="3.40.980.10">
    <property type="entry name" value="MoaB/Mog-like domain"/>
    <property type="match status" value="1"/>
</dbReference>
<organism evidence="9 10">
    <name type="scientific">Micromonospora purpureochromogenes</name>
    <dbReference type="NCBI Taxonomy" id="47872"/>
    <lineage>
        <taxon>Bacteria</taxon>
        <taxon>Bacillati</taxon>
        <taxon>Actinomycetota</taxon>
        <taxon>Actinomycetes</taxon>
        <taxon>Micromonosporales</taxon>
        <taxon>Micromonosporaceae</taxon>
        <taxon>Micromonospora</taxon>
    </lineage>
</organism>
<dbReference type="EMBL" id="JACCCQ010000001">
    <property type="protein sequence ID" value="NYF55998.1"/>
    <property type="molecule type" value="Genomic_DNA"/>
</dbReference>
<dbReference type="InterPro" id="IPR036135">
    <property type="entry name" value="MoeA_linker/N_sf"/>
</dbReference>
<dbReference type="PANTHER" id="PTHR10192:SF5">
    <property type="entry name" value="GEPHYRIN"/>
    <property type="match status" value="1"/>
</dbReference>
<sequence length="419" mass="42991">MSTEIAAAAAQVAAPPPAGWEEARSRVYAVGLAAALPAVRRPLADADGHTLAEPLTTRTDLPAFPTSSVDGWAVRGEGPWDVVGRVLAGNTPPPLTADGTTVEIATGAMVPEGATAVLRIEESSRTADGRVTGTPRPHPEWREPGEEAYAGEELLPAGTPVDPALIGLAASCGHDQLAVRRQPRAALLVFGDELLTAGPPGAGRVRDALGPAVPAWLRRYGCQVRPSDVVGPVADTLPAHVAALRSALTNVDLVCTTGGTMHGPVDHLHPTLEALGADYVVNTVAVRPGFPMLLARLAGADGRVRFVAGLPGNPQSAIVALVSLVAPLLAGLTGRPMPVLPHATLAEPVPGRGDYTHLALVRLDRAAGTAHPLRHVGSAMLRGLAGADGFAVIRPGTTGEAGARVPVVPLPLLPGERSW</sequence>
<evidence type="ECO:0000256" key="2">
    <source>
        <dbReference type="ARBA" id="ARBA00005046"/>
    </source>
</evidence>
<dbReference type="SMART" id="SM00852">
    <property type="entry name" value="MoCF_biosynth"/>
    <property type="match status" value="1"/>
</dbReference>
<dbReference type="InterPro" id="IPR001453">
    <property type="entry name" value="MoaB/Mog_dom"/>
</dbReference>
<dbReference type="EC" id="2.10.1.1" evidence="7"/>
<evidence type="ECO:0000256" key="5">
    <source>
        <dbReference type="ARBA" id="ARBA00023150"/>
    </source>
</evidence>
<dbReference type="Pfam" id="PF03454">
    <property type="entry name" value="MoeA_C"/>
    <property type="match status" value="1"/>
</dbReference>
<keyword evidence="10" id="KW-1185">Reference proteome</keyword>
<keyword evidence="4 7" id="KW-0500">Molybdenum</keyword>
<evidence type="ECO:0000256" key="7">
    <source>
        <dbReference type="RuleBase" id="RU365090"/>
    </source>
</evidence>
<comment type="catalytic activity">
    <reaction evidence="6">
        <text>adenylyl-molybdopterin + molybdate = Mo-molybdopterin + AMP + H(+)</text>
        <dbReference type="Rhea" id="RHEA:35047"/>
        <dbReference type="ChEBI" id="CHEBI:15378"/>
        <dbReference type="ChEBI" id="CHEBI:36264"/>
        <dbReference type="ChEBI" id="CHEBI:62727"/>
        <dbReference type="ChEBI" id="CHEBI:71302"/>
        <dbReference type="ChEBI" id="CHEBI:456215"/>
        <dbReference type="EC" id="2.10.1.1"/>
    </reaction>
</comment>
<dbReference type="InterPro" id="IPR036688">
    <property type="entry name" value="MoeA_C_domain_IV_sf"/>
</dbReference>
<proteinExistence type="inferred from homology"/>
<evidence type="ECO:0000313" key="10">
    <source>
        <dbReference type="Proteomes" id="UP000631553"/>
    </source>
</evidence>
<dbReference type="Gene3D" id="2.170.190.11">
    <property type="entry name" value="Molybdopterin biosynthesis moea protein, domain 3"/>
    <property type="match status" value="1"/>
</dbReference>
<dbReference type="RefSeq" id="WP_179802398.1">
    <property type="nucleotide sequence ID" value="NZ_JACCCQ010000001.1"/>
</dbReference>
<evidence type="ECO:0000259" key="8">
    <source>
        <dbReference type="SMART" id="SM00852"/>
    </source>
</evidence>
<keyword evidence="7" id="KW-0479">Metal-binding</keyword>
<dbReference type="InterPro" id="IPR005111">
    <property type="entry name" value="MoeA_C_domain_IV"/>
</dbReference>
<comment type="function">
    <text evidence="1 7">Catalyzes the insertion of molybdate into adenylated molybdopterin with the concomitant release of AMP.</text>
</comment>
<dbReference type="Gene3D" id="2.40.340.10">
    <property type="entry name" value="MoeA, C-terminal, domain IV"/>
    <property type="match status" value="1"/>
</dbReference>
<dbReference type="CDD" id="cd00887">
    <property type="entry name" value="MoeA"/>
    <property type="match status" value="1"/>
</dbReference>
<feature type="domain" description="MoaB/Mog" evidence="8">
    <location>
        <begin position="186"/>
        <end position="331"/>
    </location>
</feature>
<dbReference type="Pfam" id="PF03453">
    <property type="entry name" value="MoeA_N"/>
    <property type="match status" value="1"/>
</dbReference>
<dbReference type="Gene3D" id="3.90.105.10">
    <property type="entry name" value="Molybdopterin biosynthesis moea protein, domain 2"/>
    <property type="match status" value="1"/>
</dbReference>
<comment type="similarity">
    <text evidence="3 7">Belongs to the MoeA family.</text>
</comment>
<dbReference type="InterPro" id="IPR036425">
    <property type="entry name" value="MoaB/Mog-like_dom_sf"/>
</dbReference>
<dbReference type="SUPFAM" id="SSF53218">
    <property type="entry name" value="Molybdenum cofactor biosynthesis proteins"/>
    <property type="match status" value="1"/>
</dbReference>
<keyword evidence="7" id="KW-0460">Magnesium</keyword>
<dbReference type="Pfam" id="PF00994">
    <property type="entry name" value="MoCF_biosynth"/>
    <property type="match status" value="1"/>
</dbReference>
<dbReference type="PANTHER" id="PTHR10192">
    <property type="entry name" value="MOLYBDOPTERIN BIOSYNTHESIS PROTEIN"/>
    <property type="match status" value="1"/>
</dbReference>
<evidence type="ECO:0000313" key="9">
    <source>
        <dbReference type="EMBL" id="NYF55998.1"/>
    </source>
</evidence>
<dbReference type="SUPFAM" id="SSF63867">
    <property type="entry name" value="MoeA C-terminal domain-like"/>
    <property type="match status" value="1"/>
</dbReference>
<dbReference type="InterPro" id="IPR038987">
    <property type="entry name" value="MoeA-like"/>
</dbReference>